<evidence type="ECO:0000313" key="1">
    <source>
        <dbReference type="EMBL" id="KAF3443651.1"/>
    </source>
</evidence>
<protein>
    <submittedName>
        <fullName evidence="1">Uncharacterized protein</fullName>
    </submittedName>
</protein>
<comment type="caution">
    <text evidence="1">The sequence shown here is derived from an EMBL/GenBank/DDBJ whole genome shotgun (WGS) entry which is preliminary data.</text>
</comment>
<dbReference type="InterPro" id="IPR004158">
    <property type="entry name" value="DUF247_pln"/>
</dbReference>
<dbReference type="Proteomes" id="UP000796880">
    <property type="component" value="Unassembled WGS sequence"/>
</dbReference>
<reference evidence="1" key="1">
    <citation type="submission" date="2020-03" db="EMBL/GenBank/DDBJ databases">
        <title>A high-quality chromosome-level genome assembly of a woody plant with both climbing and erect habits, Rhamnella rubrinervis.</title>
        <authorList>
            <person name="Lu Z."/>
            <person name="Yang Y."/>
            <person name="Zhu X."/>
            <person name="Sun Y."/>
        </authorList>
    </citation>
    <scope>NUCLEOTIDE SEQUENCE</scope>
    <source>
        <strain evidence="1">BYM</strain>
        <tissue evidence="1">Leaf</tissue>
    </source>
</reference>
<sequence>MGSYGFDVVLGSTGVNRDGGGRRGRARAEDGVKQHDEFVKIILVDAIFIVELFLTVYSQDLKLRIEGEQKLDAEWVLDALRKDMLLLENQLPFFIQEDVWKFATQVRIYGVFFHHFNSRTELNWLAENDLTEIMKSTPKHFVDLVRKLYIPLKPKPTGKPEIFHSPSVTELCRAGVKFKVIESSKSLLDVCFSNGILQIPKWMITDDTEVIFKNLIAFEQCHCRYDKRCISHFGRLIDYLVNTSEDVDLLVENKIMKKCDQHSADRVLSQDELKNVSIQK</sequence>
<dbReference type="PANTHER" id="PTHR31170">
    <property type="entry name" value="BNAC04G53230D PROTEIN"/>
    <property type="match status" value="1"/>
</dbReference>
<evidence type="ECO:0000313" key="2">
    <source>
        <dbReference type="Proteomes" id="UP000796880"/>
    </source>
</evidence>
<dbReference type="EMBL" id="VOIH02000006">
    <property type="protein sequence ID" value="KAF3443651.1"/>
    <property type="molecule type" value="Genomic_DNA"/>
</dbReference>
<dbReference type="OrthoDB" id="672127at2759"/>
<accession>A0A8K0H0V8</accession>
<proteinExistence type="predicted"/>
<organism evidence="1 2">
    <name type="scientific">Rhamnella rubrinervis</name>
    <dbReference type="NCBI Taxonomy" id="2594499"/>
    <lineage>
        <taxon>Eukaryota</taxon>
        <taxon>Viridiplantae</taxon>
        <taxon>Streptophyta</taxon>
        <taxon>Embryophyta</taxon>
        <taxon>Tracheophyta</taxon>
        <taxon>Spermatophyta</taxon>
        <taxon>Magnoliopsida</taxon>
        <taxon>eudicotyledons</taxon>
        <taxon>Gunneridae</taxon>
        <taxon>Pentapetalae</taxon>
        <taxon>rosids</taxon>
        <taxon>fabids</taxon>
        <taxon>Rosales</taxon>
        <taxon>Rhamnaceae</taxon>
        <taxon>rhamnoid group</taxon>
        <taxon>Rhamneae</taxon>
        <taxon>Rhamnella</taxon>
    </lineage>
</organism>
<gene>
    <name evidence="1" type="ORF">FNV43_RR13341</name>
</gene>
<name>A0A8K0H0V8_9ROSA</name>
<dbReference type="PANTHER" id="PTHR31170:SF17">
    <property type="match status" value="1"/>
</dbReference>
<dbReference type="AlphaFoldDB" id="A0A8K0H0V8"/>
<keyword evidence="2" id="KW-1185">Reference proteome</keyword>
<dbReference type="Pfam" id="PF03140">
    <property type="entry name" value="DUF247"/>
    <property type="match status" value="1"/>
</dbReference>